<dbReference type="SMART" id="SM00409">
    <property type="entry name" value="IG"/>
    <property type="match status" value="3"/>
</dbReference>
<evidence type="ECO:0000256" key="1">
    <source>
        <dbReference type="ARBA" id="ARBA00022729"/>
    </source>
</evidence>
<gene>
    <name evidence="9" type="ORF">DMAD_02706</name>
</gene>
<dbReference type="SMART" id="SM00408">
    <property type="entry name" value="IGc2"/>
    <property type="match status" value="2"/>
</dbReference>
<dbReference type="FunFam" id="2.60.40.10:FF:001805">
    <property type="entry name" value="Tyrosine-protein kinase-like otk"/>
    <property type="match status" value="1"/>
</dbReference>
<feature type="compositionally biased region" description="Basic and acidic residues" evidence="5">
    <location>
        <begin position="406"/>
        <end position="418"/>
    </location>
</feature>
<keyword evidence="1 7" id="KW-0732">Signal</keyword>
<organism evidence="9 10">
    <name type="scientific">Drosophila madeirensis</name>
    <name type="common">Fruit fly</name>
    <dbReference type="NCBI Taxonomy" id="30013"/>
    <lineage>
        <taxon>Eukaryota</taxon>
        <taxon>Metazoa</taxon>
        <taxon>Ecdysozoa</taxon>
        <taxon>Arthropoda</taxon>
        <taxon>Hexapoda</taxon>
        <taxon>Insecta</taxon>
        <taxon>Pterygota</taxon>
        <taxon>Neoptera</taxon>
        <taxon>Endopterygota</taxon>
        <taxon>Diptera</taxon>
        <taxon>Brachycera</taxon>
        <taxon>Muscomorpha</taxon>
        <taxon>Ephydroidea</taxon>
        <taxon>Drosophilidae</taxon>
        <taxon>Drosophila</taxon>
        <taxon>Sophophora</taxon>
    </lineage>
</organism>
<feature type="signal peptide" evidence="7">
    <location>
        <begin position="1"/>
        <end position="29"/>
    </location>
</feature>
<keyword evidence="6" id="KW-0472">Membrane</keyword>
<feature type="transmembrane region" description="Helical" evidence="6">
    <location>
        <begin position="365"/>
        <end position="387"/>
    </location>
</feature>
<name>A0AAU9G699_DROMD</name>
<evidence type="ECO:0000256" key="2">
    <source>
        <dbReference type="ARBA" id="ARBA00022737"/>
    </source>
</evidence>
<accession>A0AAU9G699</accession>
<evidence type="ECO:0000256" key="6">
    <source>
        <dbReference type="SAM" id="Phobius"/>
    </source>
</evidence>
<dbReference type="InterPro" id="IPR036179">
    <property type="entry name" value="Ig-like_dom_sf"/>
</dbReference>
<feature type="domain" description="Ig-like" evidence="8">
    <location>
        <begin position="260"/>
        <end position="350"/>
    </location>
</feature>
<dbReference type="PANTHER" id="PTHR12231">
    <property type="entry name" value="CTX-RELATED TYPE I TRANSMEMBRANE PROTEIN"/>
    <property type="match status" value="1"/>
</dbReference>
<feature type="domain" description="Ig-like" evidence="8">
    <location>
        <begin position="176"/>
        <end position="253"/>
    </location>
</feature>
<dbReference type="InterPro" id="IPR003599">
    <property type="entry name" value="Ig_sub"/>
</dbReference>
<evidence type="ECO:0000256" key="7">
    <source>
        <dbReference type="SAM" id="SignalP"/>
    </source>
</evidence>
<dbReference type="InterPro" id="IPR007110">
    <property type="entry name" value="Ig-like_dom"/>
</dbReference>
<dbReference type="InterPro" id="IPR051170">
    <property type="entry name" value="Neural/epithelial_adhesion"/>
</dbReference>
<keyword evidence="10" id="KW-1185">Reference proteome</keyword>
<evidence type="ECO:0000256" key="4">
    <source>
        <dbReference type="ARBA" id="ARBA00023319"/>
    </source>
</evidence>
<proteinExistence type="predicted"/>
<dbReference type="PANTHER" id="PTHR12231:SF253">
    <property type="entry name" value="DPR-INTERACTING PROTEIN ETA, ISOFORM B-RELATED"/>
    <property type="match status" value="1"/>
</dbReference>
<dbReference type="Pfam" id="PF13927">
    <property type="entry name" value="Ig_3"/>
    <property type="match status" value="2"/>
</dbReference>
<feature type="region of interest" description="Disordered" evidence="5">
    <location>
        <begin position="406"/>
        <end position="425"/>
    </location>
</feature>
<dbReference type="GO" id="GO:0016301">
    <property type="term" value="F:kinase activity"/>
    <property type="evidence" value="ECO:0007669"/>
    <property type="project" value="UniProtKB-KW"/>
</dbReference>
<evidence type="ECO:0000256" key="3">
    <source>
        <dbReference type="ARBA" id="ARBA00023157"/>
    </source>
</evidence>
<feature type="chain" id="PRO_5043616970" evidence="7">
    <location>
        <begin position="30"/>
        <end position="451"/>
    </location>
</feature>
<dbReference type="FunFam" id="2.60.40.10:FF:000032">
    <property type="entry name" value="palladin isoform X1"/>
    <property type="match status" value="1"/>
</dbReference>
<sequence length="451" mass="49283">MNGRRLFSSGLALSLIFCCCGEFTHNASADSSEHHGNHLRHTASPVSLGDVSITKGPPATQTVKEQSGLQLPCNYQLPAGYRQSSSVILRWRKDNKTLRQAELGQASSTTSEPQLESMLREDARLTLNKQSGALLFASVLASDAGKYQCQLLVEGEMAASSSSGLLEVIEQLKFVPQPTSKNLELGSYSKVHCKAQGTPPPQVKWMRETQLPLPTNVTDQNGTLIFSQVSNDQRGQYTCFASNSQGQISATVSIGVVVAPKFSVPPEGPIETTEQGTVVMHCQAIGEPKPTIQWDKDLAYLNENNTDGERFTLMENGTVEIRNVQAEDEGRYGCTIGSSAGLKRAEVLLVVKSAKSASNSIVTRIIIVIICLAFLYFVLVLGLKVWYRYRRHLGKVQLEDATHAPTCDGHEHAEHEPCLTEANNSSKNLKSNKLRESPILEQESQVADEIV</sequence>
<reference evidence="9 10" key="1">
    <citation type="submission" date="2024-02" db="EMBL/GenBank/DDBJ databases">
        <title>A chromosome-level genome assembly of Drosophila madeirensis, a fruit fly species endemic to Madeira island.</title>
        <authorList>
            <person name="Tomihara K."/>
            <person name="Llopart A."/>
            <person name="Yamamoto D."/>
        </authorList>
    </citation>
    <scope>NUCLEOTIDE SEQUENCE [LARGE SCALE GENOMIC DNA]</scope>
    <source>
        <strain evidence="9 10">RF1</strain>
    </source>
</reference>
<evidence type="ECO:0000313" key="10">
    <source>
        <dbReference type="Proteomes" id="UP001500889"/>
    </source>
</evidence>
<evidence type="ECO:0000256" key="5">
    <source>
        <dbReference type="SAM" id="MobiDB-lite"/>
    </source>
</evidence>
<protein>
    <submittedName>
        <fullName evidence="9">Tyrosine-protein kinase-like otk</fullName>
    </submittedName>
</protein>
<keyword evidence="3" id="KW-1015">Disulfide bond</keyword>
<dbReference type="InterPro" id="IPR003598">
    <property type="entry name" value="Ig_sub2"/>
</dbReference>
<keyword evidence="9" id="KW-0808">Transferase</keyword>
<dbReference type="Proteomes" id="UP001500889">
    <property type="component" value="Chromosome E"/>
</dbReference>
<keyword evidence="9" id="KW-0418">Kinase</keyword>
<dbReference type="EMBL" id="AP029267">
    <property type="protein sequence ID" value="BFG03453.1"/>
    <property type="molecule type" value="Genomic_DNA"/>
</dbReference>
<keyword evidence="4" id="KW-0393">Immunoglobulin domain</keyword>
<dbReference type="SUPFAM" id="SSF48726">
    <property type="entry name" value="Immunoglobulin"/>
    <property type="match status" value="3"/>
</dbReference>
<keyword evidence="6" id="KW-0812">Transmembrane</keyword>
<dbReference type="Gene3D" id="2.60.40.10">
    <property type="entry name" value="Immunoglobulins"/>
    <property type="match status" value="3"/>
</dbReference>
<dbReference type="AlphaFoldDB" id="A0AAU9G699"/>
<keyword evidence="2" id="KW-0677">Repeat</keyword>
<feature type="domain" description="Ig-like" evidence="8">
    <location>
        <begin position="45"/>
        <end position="160"/>
    </location>
</feature>
<dbReference type="PROSITE" id="PS50835">
    <property type="entry name" value="IG_LIKE"/>
    <property type="match status" value="3"/>
</dbReference>
<keyword evidence="6" id="KW-1133">Transmembrane helix</keyword>
<evidence type="ECO:0000313" key="9">
    <source>
        <dbReference type="EMBL" id="BFG03453.1"/>
    </source>
</evidence>
<dbReference type="InterPro" id="IPR013783">
    <property type="entry name" value="Ig-like_fold"/>
</dbReference>
<evidence type="ECO:0000259" key="8">
    <source>
        <dbReference type="PROSITE" id="PS50835"/>
    </source>
</evidence>